<dbReference type="PROSITE" id="PS51123">
    <property type="entry name" value="OMPA_2"/>
    <property type="match status" value="1"/>
</dbReference>
<proteinExistence type="predicted"/>
<dbReference type="InterPro" id="IPR011659">
    <property type="entry name" value="WD40"/>
</dbReference>
<dbReference type="Gene3D" id="1.25.40.10">
    <property type="entry name" value="Tetratricopeptide repeat domain"/>
    <property type="match status" value="1"/>
</dbReference>
<dbReference type="InterPro" id="IPR006665">
    <property type="entry name" value="OmpA-like"/>
</dbReference>
<dbReference type="SUPFAM" id="SSF82171">
    <property type="entry name" value="DPP6 N-terminal domain-like"/>
    <property type="match status" value="1"/>
</dbReference>
<evidence type="ECO:0000256" key="1">
    <source>
        <dbReference type="PROSITE-ProRule" id="PRU00339"/>
    </source>
</evidence>
<dbReference type="OrthoDB" id="9809364at2"/>
<dbReference type="InterPro" id="IPR050330">
    <property type="entry name" value="Bact_OuterMem_StrucFunc"/>
</dbReference>
<dbReference type="PROSITE" id="PS50005">
    <property type="entry name" value="TPR"/>
    <property type="match status" value="1"/>
</dbReference>
<evidence type="ECO:0000256" key="2">
    <source>
        <dbReference type="PROSITE-ProRule" id="PRU00473"/>
    </source>
</evidence>
<evidence type="ECO:0000259" key="3">
    <source>
        <dbReference type="PROSITE" id="PS51123"/>
    </source>
</evidence>
<dbReference type="EMBL" id="VATY01000002">
    <property type="protein sequence ID" value="TMM57311.1"/>
    <property type="molecule type" value="Genomic_DNA"/>
</dbReference>
<keyword evidence="4" id="KW-0969">Cilium</keyword>
<dbReference type="AlphaFoldDB" id="A0A5S3PRL8"/>
<name>A0A5S3PRL8_9FLAO</name>
<feature type="domain" description="OmpA-like" evidence="3">
    <location>
        <begin position="522"/>
        <end position="644"/>
    </location>
</feature>
<dbReference type="RefSeq" id="WP_138658294.1">
    <property type="nucleotide sequence ID" value="NZ_VATY01000002.1"/>
</dbReference>
<organism evidence="4 5">
    <name type="scientific">Maribacter algarum</name>
    <name type="common">ex Zhang et al. 2020</name>
    <dbReference type="NCBI Taxonomy" id="2578118"/>
    <lineage>
        <taxon>Bacteria</taxon>
        <taxon>Pseudomonadati</taxon>
        <taxon>Bacteroidota</taxon>
        <taxon>Flavobacteriia</taxon>
        <taxon>Flavobacteriales</taxon>
        <taxon>Flavobacteriaceae</taxon>
        <taxon>Maribacter</taxon>
    </lineage>
</organism>
<dbReference type="InterPro" id="IPR036737">
    <property type="entry name" value="OmpA-like_sf"/>
</dbReference>
<comment type="caution">
    <text evidence="4">The sequence shown here is derived from an EMBL/GenBank/DDBJ whole genome shotgun (WGS) entry which is preliminary data.</text>
</comment>
<dbReference type="GO" id="GO:0016020">
    <property type="term" value="C:membrane"/>
    <property type="evidence" value="ECO:0007669"/>
    <property type="project" value="UniProtKB-UniRule"/>
</dbReference>
<dbReference type="SUPFAM" id="SSF48452">
    <property type="entry name" value="TPR-like"/>
    <property type="match status" value="1"/>
</dbReference>
<accession>A0A5S3PRL8</accession>
<dbReference type="Pfam" id="PF00691">
    <property type="entry name" value="OmpA"/>
    <property type="match status" value="1"/>
</dbReference>
<evidence type="ECO:0000313" key="5">
    <source>
        <dbReference type="Proteomes" id="UP000310314"/>
    </source>
</evidence>
<protein>
    <submittedName>
        <fullName evidence="4">Flagellar motor protein MotB</fullName>
    </submittedName>
</protein>
<evidence type="ECO:0000313" key="4">
    <source>
        <dbReference type="EMBL" id="TMM57311.1"/>
    </source>
</evidence>
<dbReference type="Gene3D" id="3.30.1330.60">
    <property type="entry name" value="OmpA-like domain"/>
    <property type="match status" value="1"/>
</dbReference>
<dbReference type="SMART" id="SM00028">
    <property type="entry name" value="TPR"/>
    <property type="match status" value="2"/>
</dbReference>
<dbReference type="Pfam" id="PF07676">
    <property type="entry name" value="PD40"/>
    <property type="match status" value="1"/>
</dbReference>
<reference evidence="4 5" key="1">
    <citation type="submission" date="2019-05" db="EMBL/GenBank/DDBJ databases">
        <authorList>
            <person name="Zhang J.-Y."/>
            <person name="Feg X."/>
            <person name="Du Z.-J."/>
        </authorList>
    </citation>
    <scope>NUCLEOTIDE SEQUENCE [LARGE SCALE GENOMIC DNA]</scope>
    <source>
        <strain evidence="4 5">RZ26</strain>
    </source>
</reference>
<dbReference type="InterPro" id="IPR011990">
    <property type="entry name" value="TPR-like_helical_dom_sf"/>
</dbReference>
<sequence length="644" mass="71856">MQKIITLLFFFLVLGVGSVIAQKRLLKKADKHYENLAYKDAIGLYEQIVDAGKADFDVYQKLGDSYYYNSDLKNALKSYQKMLSLSKNVPAEYYARTASALKNSNDFEGADKLLKELRELKENDSRAAKLSALPEYLRDITATSGRYSLANIGANSPQADFAPAFYKNELVFSSARGNGNSTETKNKWTGQSYLTLIKAAIMEDGQLYKPEVFSRKLDAQLHESTATFTKDGSTVYFTRNNVEGIGFKTDTTGQVRLKIFRARMDAKGNWRDIEELPFNDDSYSVAHPALSHDETKLYFASDMPGTRGMSDIFKVDINPDGSFGIPANMGSNINTEGRETFPHVTEKGVLYFASDGHLGLGGLDIFATGKVLNNKVINLGTPVNGPADDMTFIIDESTGKGFFASNREGGKGDDDIYTFIESKSLVGNCFGNFQLTVKDDKSNELLAASLVEFKNPEGDIVISNKTDANGMISSNFDCADVLYTINVSKTDYMAKAQDFKASWDETKPSIEIKMRNIAPKIGSDVISILGLDPIFYKLNKTETLDRNKLELDQVVSYLKRYPNVHVKVVSHADSRGRNAYNLSLSKDRSFATAAYLMRNGISEYRLRLDGQGENIILNRCVDNVECEEEEHTRNRRTEFIIVKI</sequence>
<gene>
    <name evidence="4" type="ORF">FEE95_12565</name>
</gene>
<keyword evidence="4" id="KW-0282">Flagellum</keyword>
<dbReference type="SUPFAM" id="SSF103088">
    <property type="entry name" value="OmpA-like"/>
    <property type="match status" value="1"/>
</dbReference>
<keyword evidence="5" id="KW-1185">Reference proteome</keyword>
<dbReference type="InterPro" id="IPR019734">
    <property type="entry name" value="TPR_rpt"/>
</dbReference>
<keyword evidence="4" id="KW-0966">Cell projection</keyword>
<dbReference type="Proteomes" id="UP000310314">
    <property type="component" value="Unassembled WGS sequence"/>
</dbReference>
<dbReference type="CDD" id="cd07185">
    <property type="entry name" value="OmpA_C-like"/>
    <property type="match status" value="1"/>
</dbReference>
<keyword evidence="2" id="KW-0472">Membrane</keyword>
<feature type="repeat" description="TPR" evidence="1">
    <location>
        <begin position="56"/>
        <end position="89"/>
    </location>
</feature>
<dbReference type="PANTHER" id="PTHR30329">
    <property type="entry name" value="STATOR ELEMENT OF FLAGELLAR MOTOR COMPLEX"/>
    <property type="match status" value="1"/>
</dbReference>
<dbReference type="PANTHER" id="PTHR30329:SF21">
    <property type="entry name" value="LIPOPROTEIN YIAD-RELATED"/>
    <property type="match status" value="1"/>
</dbReference>
<keyword evidence="1" id="KW-0802">TPR repeat</keyword>